<dbReference type="Gene3D" id="3.40.50.800">
    <property type="entry name" value="Anticodon-binding domain"/>
    <property type="match status" value="1"/>
</dbReference>
<feature type="binding site" evidence="12">
    <location>
        <position position="126"/>
    </location>
    <ligand>
        <name>L-histidine</name>
        <dbReference type="ChEBI" id="CHEBI:57595"/>
    </ligand>
</feature>
<dbReference type="HAMAP" id="MF_00127">
    <property type="entry name" value="His_tRNA_synth"/>
    <property type="match status" value="1"/>
</dbReference>
<organism evidence="14 15">
    <name type="scientific">Serpentinicella alkaliphila</name>
    <dbReference type="NCBI Taxonomy" id="1734049"/>
    <lineage>
        <taxon>Bacteria</taxon>
        <taxon>Bacillati</taxon>
        <taxon>Bacillota</taxon>
        <taxon>Clostridia</taxon>
        <taxon>Peptostreptococcales</taxon>
        <taxon>Natronincolaceae</taxon>
        <taxon>Serpentinicella</taxon>
    </lineage>
</organism>
<keyword evidence="8 11" id="KW-0648">Protein biosynthesis</keyword>
<dbReference type="InterPro" id="IPR045864">
    <property type="entry name" value="aa-tRNA-synth_II/BPL/LPL"/>
</dbReference>
<feature type="binding site" evidence="12">
    <location>
        <position position="130"/>
    </location>
    <ligand>
        <name>L-histidine</name>
        <dbReference type="ChEBI" id="CHEBI:57595"/>
    </ligand>
</feature>
<dbReference type="EC" id="6.1.1.21" evidence="11"/>
<dbReference type="PROSITE" id="PS50862">
    <property type="entry name" value="AA_TRNA_LIGASE_II"/>
    <property type="match status" value="1"/>
</dbReference>
<accession>A0A4R2TVL7</accession>
<evidence type="ECO:0000256" key="11">
    <source>
        <dbReference type="HAMAP-Rule" id="MF_00127"/>
    </source>
</evidence>
<evidence type="ECO:0000256" key="3">
    <source>
        <dbReference type="ARBA" id="ARBA00011738"/>
    </source>
</evidence>
<gene>
    <name evidence="11" type="primary">hisS</name>
    <name evidence="14" type="ORF">EDD79_100124</name>
</gene>
<dbReference type="InterPro" id="IPR015807">
    <property type="entry name" value="His-tRNA-ligase"/>
</dbReference>
<keyword evidence="15" id="KW-1185">Reference proteome</keyword>
<dbReference type="AlphaFoldDB" id="A0A4R2TVL7"/>
<dbReference type="InterPro" id="IPR033656">
    <property type="entry name" value="HisRS_anticodon"/>
</dbReference>
<dbReference type="GO" id="GO:0004821">
    <property type="term" value="F:histidine-tRNA ligase activity"/>
    <property type="evidence" value="ECO:0007669"/>
    <property type="project" value="UniProtKB-UniRule"/>
</dbReference>
<evidence type="ECO:0000256" key="1">
    <source>
        <dbReference type="ARBA" id="ARBA00004496"/>
    </source>
</evidence>
<feature type="binding site" evidence="12">
    <location>
        <begin position="261"/>
        <end position="262"/>
    </location>
    <ligand>
        <name>L-histidine</name>
        <dbReference type="ChEBI" id="CHEBI:57595"/>
    </ligand>
</feature>
<dbReference type="InterPro" id="IPR004516">
    <property type="entry name" value="HisRS/HisZ"/>
</dbReference>
<evidence type="ECO:0000256" key="9">
    <source>
        <dbReference type="ARBA" id="ARBA00023146"/>
    </source>
</evidence>
<evidence type="ECO:0000313" key="14">
    <source>
        <dbReference type="EMBL" id="TCQ07941.1"/>
    </source>
</evidence>
<keyword evidence="9 11" id="KW-0030">Aminoacyl-tRNA synthetase</keyword>
<keyword evidence="7 11" id="KW-0067">ATP-binding</keyword>
<feature type="binding site" evidence="12">
    <location>
        <position position="257"/>
    </location>
    <ligand>
        <name>L-histidine</name>
        <dbReference type="ChEBI" id="CHEBI:57595"/>
    </ligand>
</feature>
<evidence type="ECO:0000259" key="13">
    <source>
        <dbReference type="PROSITE" id="PS50862"/>
    </source>
</evidence>
<dbReference type="Proteomes" id="UP000295504">
    <property type="component" value="Unassembled WGS sequence"/>
</dbReference>
<dbReference type="InterPro" id="IPR036621">
    <property type="entry name" value="Anticodon-bd_dom_sf"/>
</dbReference>
<feature type="binding site" evidence="12">
    <location>
        <position position="112"/>
    </location>
    <ligand>
        <name>L-histidine</name>
        <dbReference type="ChEBI" id="CHEBI:57595"/>
    </ligand>
</feature>
<dbReference type="GO" id="GO:0005737">
    <property type="term" value="C:cytoplasm"/>
    <property type="evidence" value="ECO:0007669"/>
    <property type="project" value="UniProtKB-SubCell"/>
</dbReference>
<evidence type="ECO:0000256" key="10">
    <source>
        <dbReference type="ARBA" id="ARBA00047639"/>
    </source>
</evidence>
<dbReference type="CDD" id="cd00859">
    <property type="entry name" value="HisRS_anticodon"/>
    <property type="match status" value="1"/>
</dbReference>
<feature type="binding site" evidence="12">
    <location>
        <begin position="81"/>
        <end position="83"/>
    </location>
    <ligand>
        <name>L-histidine</name>
        <dbReference type="ChEBI" id="CHEBI:57595"/>
    </ligand>
</feature>
<dbReference type="FunFam" id="3.30.930.10:FF:000005">
    <property type="entry name" value="Histidine--tRNA ligase"/>
    <property type="match status" value="1"/>
</dbReference>
<dbReference type="Pfam" id="PF03129">
    <property type="entry name" value="HGTP_anticodon"/>
    <property type="match status" value="1"/>
</dbReference>
<dbReference type="CDD" id="cd00773">
    <property type="entry name" value="HisRS-like_core"/>
    <property type="match status" value="1"/>
</dbReference>
<evidence type="ECO:0000256" key="4">
    <source>
        <dbReference type="ARBA" id="ARBA00022490"/>
    </source>
</evidence>
<dbReference type="OrthoDB" id="9800814at2"/>
<reference evidence="14 15" key="1">
    <citation type="submission" date="2019-03" db="EMBL/GenBank/DDBJ databases">
        <title>Genomic Encyclopedia of Type Strains, Phase IV (KMG-IV): sequencing the most valuable type-strain genomes for metagenomic binning, comparative biology and taxonomic classification.</title>
        <authorList>
            <person name="Goeker M."/>
        </authorList>
    </citation>
    <scope>NUCLEOTIDE SEQUENCE [LARGE SCALE GENOMIC DNA]</scope>
    <source>
        <strain evidence="14 15">DSM 100013</strain>
    </source>
</reference>
<dbReference type="InterPro" id="IPR006195">
    <property type="entry name" value="aa-tRNA-synth_II"/>
</dbReference>
<dbReference type="GO" id="GO:0140096">
    <property type="term" value="F:catalytic activity, acting on a protein"/>
    <property type="evidence" value="ECO:0007669"/>
    <property type="project" value="UniProtKB-ARBA"/>
</dbReference>
<proteinExistence type="inferred from homology"/>
<dbReference type="SUPFAM" id="SSF52954">
    <property type="entry name" value="Class II aaRS ABD-related"/>
    <property type="match status" value="1"/>
</dbReference>
<evidence type="ECO:0000313" key="15">
    <source>
        <dbReference type="Proteomes" id="UP000295504"/>
    </source>
</evidence>
<dbReference type="GO" id="GO:0006427">
    <property type="term" value="P:histidyl-tRNA aminoacylation"/>
    <property type="evidence" value="ECO:0007669"/>
    <property type="project" value="UniProtKB-UniRule"/>
</dbReference>
<dbReference type="GO" id="GO:0016740">
    <property type="term" value="F:transferase activity"/>
    <property type="evidence" value="ECO:0007669"/>
    <property type="project" value="UniProtKB-ARBA"/>
</dbReference>
<keyword evidence="5 11" id="KW-0436">Ligase</keyword>
<comment type="subunit">
    <text evidence="3 11">Homodimer.</text>
</comment>
<comment type="similarity">
    <text evidence="2 11">Belongs to the class-II aminoacyl-tRNA synthetase family.</text>
</comment>
<dbReference type="NCBIfam" id="TIGR00442">
    <property type="entry name" value="hisS"/>
    <property type="match status" value="1"/>
</dbReference>
<evidence type="ECO:0000256" key="5">
    <source>
        <dbReference type="ARBA" id="ARBA00022598"/>
    </source>
</evidence>
<dbReference type="Gene3D" id="3.30.930.10">
    <property type="entry name" value="Bira Bifunctional Protein, Domain 2"/>
    <property type="match status" value="1"/>
</dbReference>
<dbReference type="PANTHER" id="PTHR43707:SF1">
    <property type="entry name" value="HISTIDINE--TRNA LIGASE, MITOCHONDRIAL-RELATED"/>
    <property type="match status" value="1"/>
</dbReference>
<evidence type="ECO:0000256" key="6">
    <source>
        <dbReference type="ARBA" id="ARBA00022741"/>
    </source>
</evidence>
<dbReference type="RefSeq" id="WP_132847121.1">
    <property type="nucleotide sequence ID" value="NZ_CP058648.1"/>
</dbReference>
<evidence type="ECO:0000256" key="7">
    <source>
        <dbReference type="ARBA" id="ARBA00022840"/>
    </source>
</evidence>
<dbReference type="InterPro" id="IPR004154">
    <property type="entry name" value="Anticodon-bd"/>
</dbReference>
<comment type="catalytic activity">
    <reaction evidence="10 11">
        <text>tRNA(His) + L-histidine + ATP = L-histidyl-tRNA(His) + AMP + diphosphate + H(+)</text>
        <dbReference type="Rhea" id="RHEA:17313"/>
        <dbReference type="Rhea" id="RHEA-COMP:9665"/>
        <dbReference type="Rhea" id="RHEA-COMP:9689"/>
        <dbReference type="ChEBI" id="CHEBI:15378"/>
        <dbReference type="ChEBI" id="CHEBI:30616"/>
        <dbReference type="ChEBI" id="CHEBI:33019"/>
        <dbReference type="ChEBI" id="CHEBI:57595"/>
        <dbReference type="ChEBI" id="CHEBI:78442"/>
        <dbReference type="ChEBI" id="CHEBI:78527"/>
        <dbReference type="ChEBI" id="CHEBI:456215"/>
        <dbReference type="EC" id="6.1.1.21"/>
    </reaction>
</comment>
<evidence type="ECO:0000256" key="8">
    <source>
        <dbReference type="ARBA" id="ARBA00022917"/>
    </source>
</evidence>
<evidence type="ECO:0000256" key="2">
    <source>
        <dbReference type="ARBA" id="ARBA00008226"/>
    </source>
</evidence>
<dbReference type="PIRSF" id="PIRSF001549">
    <property type="entry name" value="His-tRNA_synth"/>
    <property type="match status" value="1"/>
</dbReference>
<evidence type="ECO:0000256" key="12">
    <source>
        <dbReference type="PIRSR" id="PIRSR001549-1"/>
    </source>
</evidence>
<dbReference type="SUPFAM" id="SSF55681">
    <property type="entry name" value="Class II aaRS and biotin synthetases"/>
    <property type="match status" value="1"/>
</dbReference>
<sequence>MLTKAPRGTHDVLPNDAYKWQYIEEIAKKVAENFGYKEVRTPVFEHTELFERGIGDTTDVVEKEMYTFEDRGKRSITLKPEGTAPVVRSFIEHKLYADSQPTKLYYITPVFRYEKPQAGRYREHHQFGVEVFGASNPSIDAEVINLAMSIYKALGVEKLELRINNIGCPKCREVYNKALRDYLSQKLDKLCGTCQGRFDRNPMRIIDCKVDSCQEQIVDVPLMIDYICEECDDHFSGLKKYLEALEIKYIIDPRIVRGLDYYTKTAFEIITDEAGKKGTLCGGGRYDKLVEDCGGPQTPGVGFGMGLERAILSLETQNIEIPKPKDIDVFIVTMDEESSLLGFNILNKLRNANIKSDQNHITRGVKAQFKYADKKEATFTIVIGEDEVKNNAVLIKDMIKGEQEIVNVNVVVQFLKERLGER</sequence>
<feature type="domain" description="Aminoacyl-transfer RNA synthetases class-II family profile" evidence="13">
    <location>
        <begin position="1"/>
        <end position="322"/>
    </location>
</feature>
<protein>
    <recommendedName>
        <fullName evidence="11">Histidine--tRNA ligase</fullName>
        <ecNumber evidence="11">6.1.1.21</ecNumber>
    </recommendedName>
    <alternativeName>
        <fullName evidence="11">Histidyl-tRNA synthetase</fullName>
        <shortName evidence="11">HisRS</shortName>
    </alternativeName>
</protein>
<keyword evidence="4 11" id="KW-0963">Cytoplasm</keyword>
<keyword evidence="6 11" id="KW-0547">Nucleotide-binding</keyword>
<dbReference type="PANTHER" id="PTHR43707">
    <property type="entry name" value="HISTIDYL-TRNA SYNTHETASE"/>
    <property type="match status" value="1"/>
</dbReference>
<comment type="subcellular location">
    <subcellularLocation>
        <location evidence="1 11">Cytoplasm</location>
    </subcellularLocation>
</comment>
<dbReference type="Pfam" id="PF13393">
    <property type="entry name" value="tRNA-synt_His"/>
    <property type="match status" value="2"/>
</dbReference>
<dbReference type="EMBL" id="SLYC01000001">
    <property type="protein sequence ID" value="TCQ07941.1"/>
    <property type="molecule type" value="Genomic_DNA"/>
</dbReference>
<name>A0A4R2TVL7_9FIRM</name>
<dbReference type="InterPro" id="IPR041715">
    <property type="entry name" value="HisRS-like_core"/>
</dbReference>
<dbReference type="GO" id="GO:0005524">
    <property type="term" value="F:ATP binding"/>
    <property type="evidence" value="ECO:0007669"/>
    <property type="project" value="UniProtKB-UniRule"/>
</dbReference>
<comment type="caution">
    <text evidence="14">The sequence shown here is derived from an EMBL/GenBank/DDBJ whole genome shotgun (WGS) entry which is preliminary data.</text>
</comment>